<proteinExistence type="predicted"/>
<evidence type="ECO:0000256" key="1">
    <source>
        <dbReference type="ARBA" id="ARBA00023015"/>
    </source>
</evidence>
<dbReference type="OrthoDB" id="509229at2"/>
<dbReference type="Gene3D" id="1.10.10.60">
    <property type="entry name" value="Homeodomain-like"/>
    <property type="match status" value="1"/>
</dbReference>
<sequence length="191" mass="22227">MSYDSIKNVALKLFSEHGYEGASLAQIAERVGIKKQSIYSHFKSKDALFLQLLNETFLIEQARIKDYLEIHMNKPLYDCLLPLLESYIERFSYDHHLKFFLRASFFPPNHLYDEVMKALYQHIDLVDGLYLTTFKKAYEVQNISQLPQTATLAFSALIDSTLVELVYGGEARTRRKLEASWMIFWKGLTTP</sequence>
<gene>
    <name evidence="6" type="ORF">AZF04_04065</name>
</gene>
<name>A0A161Q6J1_9BACI</name>
<dbReference type="InterPro" id="IPR009057">
    <property type="entry name" value="Homeodomain-like_sf"/>
</dbReference>
<dbReference type="GO" id="GO:0000976">
    <property type="term" value="F:transcription cis-regulatory region binding"/>
    <property type="evidence" value="ECO:0007669"/>
    <property type="project" value="TreeGrafter"/>
</dbReference>
<protein>
    <submittedName>
        <fullName evidence="6">TetR family transcriptional regulator</fullName>
    </submittedName>
</protein>
<dbReference type="AlphaFoldDB" id="A0A161Q6J1"/>
<dbReference type="Gene3D" id="1.10.357.10">
    <property type="entry name" value="Tetracycline Repressor, domain 2"/>
    <property type="match status" value="1"/>
</dbReference>
<dbReference type="PANTHER" id="PTHR30055:SF238">
    <property type="entry name" value="MYCOFACTOCIN BIOSYNTHESIS TRANSCRIPTIONAL REGULATOR MFTR-RELATED"/>
    <property type="match status" value="1"/>
</dbReference>
<keyword evidence="2 4" id="KW-0238">DNA-binding</keyword>
<dbReference type="SUPFAM" id="SSF46689">
    <property type="entry name" value="Homeodomain-like"/>
    <property type="match status" value="1"/>
</dbReference>
<dbReference type="GO" id="GO:0003700">
    <property type="term" value="F:DNA-binding transcription factor activity"/>
    <property type="evidence" value="ECO:0007669"/>
    <property type="project" value="TreeGrafter"/>
</dbReference>
<evidence type="ECO:0000313" key="6">
    <source>
        <dbReference type="EMBL" id="KYG31958.1"/>
    </source>
</evidence>
<keyword evidence="3" id="KW-0804">Transcription</keyword>
<dbReference type="InterPro" id="IPR001647">
    <property type="entry name" value="HTH_TetR"/>
</dbReference>
<dbReference type="RefSeq" id="WP_061948313.1">
    <property type="nucleotide sequence ID" value="NZ_LTAO01000012.1"/>
</dbReference>
<reference evidence="6" key="1">
    <citation type="submission" date="2016-02" db="EMBL/GenBank/DDBJ databases">
        <title>Genome sequence of Bacillus trypoxylicola KCTC 13244(T).</title>
        <authorList>
            <person name="Jeong H."/>
            <person name="Park S.-H."/>
            <person name="Choi S.-K."/>
        </authorList>
    </citation>
    <scope>NUCLEOTIDE SEQUENCE [LARGE SCALE GENOMIC DNA]</scope>
    <source>
        <strain evidence="6">KCTC 13244</strain>
    </source>
</reference>
<dbReference type="PANTHER" id="PTHR30055">
    <property type="entry name" value="HTH-TYPE TRANSCRIPTIONAL REGULATOR RUTR"/>
    <property type="match status" value="1"/>
</dbReference>
<dbReference type="InterPro" id="IPR050109">
    <property type="entry name" value="HTH-type_TetR-like_transc_reg"/>
</dbReference>
<evidence type="ECO:0000256" key="4">
    <source>
        <dbReference type="PROSITE-ProRule" id="PRU00335"/>
    </source>
</evidence>
<evidence type="ECO:0000313" key="7">
    <source>
        <dbReference type="Proteomes" id="UP000075806"/>
    </source>
</evidence>
<keyword evidence="7" id="KW-1185">Reference proteome</keyword>
<dbReference type="Proteomes" id="UP000075806">
    <property type="component" value="Unassembled WGS sequence"/>
</dbReference>
<dbReference type="EMBL" id="LTAO01000012">
    <property type="protein sequence ID" value="KYG31958.1"/>
    <property type="molecule type" value="Genomic_DNA"/>
</dbReference>
<organism evidence="6 7">
    <name type="scientific">Alkalihalobacillus trypoxylicola</name>
    <dbReference type="NCBI Taxonomy" id="519424"/>
    <lineage>
        <taxon>Bacteria</taxon>
        <taxon>Bacillati</taxon>
        <taxon>Bacillota</taxon>
        <taxon>Bacilli</taxon>
        <taxon>Bacillales</taxon>
        <taxon>Bacillaceae</taxon>
        <taxon>Alkalihalobacillus</taxon>
    </lineage>
</organism>
<accession>A0A161Q6J1</accession>
<dbReference type="PROSITE" id="PS50977">
    <property type="entry name" value="HTH_TETR_2"/>
    <property type="match status" value="1"/>
</dbReference>
<keyword evidence="1" id="KW-0805">Transcription regulation</keyword>
<evidence type="ECO:0000256" key="3">
    <source>
        <dbReference type="ARBA" id="ARBA00023163"/>
    </source>
</evidence>
<comment type="caution">
    <text evidence="6">The sequence shown here is derived from an EMBL/GenBank/DDBJ whole genome shotgun (WGS) entry which is preliminary data.</text>
</comment>
<feature type="DNA-binding region" description="H-T-H motif" evidence="4">
    <location>
        <begin position="23"/>
        <end position="42"/>
    </location>
</feature>
<dbReference type="STRING" id="519424.AZF04_04065"/>
<dbReference type="PRINTS" id="PR00455">
    <property type="entry name" value="HTHTETR"/>
</dbReference>
<feature type="domain" description="HTH tetR-type" evidence="5">
    <location>
        <begin position="1"/>
        <end position="60"/>
    </location>
</feature>
<evidence type="ECO:0000259" key="5">
    <source>
        <dbReference type="PROSITE" id="PS50977"/>
    </source>
</evidence>
<evidence type="ECO:0000256" key="2">
    <source>
        <dbReference type="ARBA" id="ARBA00023125"/>
    </source>
</evidence>
<dbReference type="Pfam" id="PF00440">
    <property type="entry name" value="TetR_N"/>
    <property type="match status" value="1"/>
</dbReference>